<feature type="transmembrane region" description="Helical" evidence="2">
    <location>
        <begin position="102"/>
        <end position="121"/>
    </location>
</feature>
<organism evidence="3 4">
    <name type="scientific">Aerophobetes bacterium</name>
    <dbReference type="NCBI Taxonomy" id="2030807"/>
    <lineage>
        <taxon>Bacteria</taxon>
        <taxon>Candidatus Aerophobota</taxon>
    </lineage>
</organism>
<dbReference type="EMBL" id="QMQB01000238">
    <property type="protein sequence ID" value="RLE11504.1"/>
    <property type="molecule type" value="Genomic_DNA"/>
</dbReference>
<sequence>MIAILIKKYRWVRDNLFRQYFEVALGYKLVLSLSMASLTGLAAQIRIPLPFTPVPITLQTFAVLLSGIVLGRWAGVSQLFYIGLGVAGVPWFAGWGSGITHLLGPTGGYIAGFVAASFFIGKMVEVSVKSRNFFSLLLLMLIANFLFIHGFGLFYLYIWFVLFKTTPAGFFQLFKIGTMPFIPGDVIKATVAALLARTLAPNLLKKHSE</sequence>
<dbReference type="Proteomes" id="UP000267654">
    <property type="component" value="Unassembled WGS sequence"/>
</dbReference>
<keyword evidence="2" id="KW-0812">Transmembrane</keyword>
<dbReference type="PANTHER" id="PTHR34295:SF1">
    <property type="entry name" value="BIOTIN TRANSPORTER BIOY"/>
    <property type="match status" value="1"/>
</dbReference>
<comment type="similarity">
    <text evidence="1">Belongs to the BioY family.</text>
</comment>
<dbReference type="GO" id="GO:0015225">
    <property type="term" value="F:biotin transmembrane transporter activity"/>
    <property type="evidence" value="ECO:0007669"/>
    <property type="project" value="InterPro"/>
</dbReference>
<proteinExistence type="inferred from homology"/>
<evidence type="ECO:0000313" key="4">
    <source>
        <dbReference type="Proteomes" id="UP000267654"/>
    </source>
</evidence>
<name>A0A662D6W0_UNCAE</name>
<keyword evidence="2" id="KW-0472">Membrane</keyword>
<reference evidence="3 4" key="1">
    <citation type="submission" date="2018-06" db="EMBL/GenBank/DDBJ databases">
        <title>Extensive metabolic versatility and redundancy in microbially diverse, dynamic hydrothermal sediments.</title>
        <authorList>
            <person name="Dombrowski N."/>
            <person name="Teske A."/>
            <person name="Baker B.J."/>
        </authorList>
    </citation>
    <scope>NUCLEOTIDE SEQUENCE [LARGE SCALE GENOMIC DNA]</scope>
    <source>
        <strain evidence="3">B19_G9</strain>
    </source>
</reference>
<protein>
    <submittedName>
        <fullName evidence="3">Biotin transporter BioY</fullName>
    </submittedName>
</protein>
<feature type="non-terminal residue" evidence="3">
    <location>
        <position position="209"/>
    </location>
</feature>
<evidence type="ECO:0000256" key="1">
    <source>
        <dbReference type="ARBA" id="ARBA00010692"/>
    </source>
</evidence>
<dbReference type="PIRSF" id="PIRSF016661">
    <property type="entry name" value="BioY"/>
    <property type="match status" value="1"/>
</dbReference>
<dbReference type="InterPro" id="IPR003784">
    <property type="entry name" value="BioY"/>
</dbReference>
<dbReference type="GO" id="GO:0005886">
    <property type="term" value="C:plasma membrane"/>
    <property type="evidence" value="ECO:0007669"/>
    <property type="project" value="InterPro"/>
</dbReference>
<gene>
    <name evidence="3" type="ORF">DRI96_06080</name>
</gene>
<feature type="transmembrane region" description="Helical" evidence="2">
    <location>
        <begin position="51"/>
        <end position="71"/>
    </location>
</feature>
<dbReference type="Pfam" id="PF02632">
    <property type="entry name" value="BioY"/>
    <property type="match status" value="1"/>
</dbReference>
<dbReference type="PANTHER" id="PTHR34295">
    <property type="entry name" value="BIOTIN TRANSPORTER BIOY"/>
    <property type="match status" value="1"/>
</dbReference>
<feature type="transmembrane region" description="Helical" evidence="2">
    <location>
        <begin position="20"/>
        <end position="45"/>
    </location>
</feature>
<dbReference type="AlphaFoldDB" id="A0A662D6W0"/>
<dbReference type="Gene3D" id="1.10.1760.20">
    <property type="match status" value="1"/>
</dbReference>
<evidence type="ECO:0000313" key="3">
    <source>
        <dbReference type="EMBL" id="RLE11504.1"/>
    </source>
</evidence>
<comment type="caution">
    <text evidence="3">The sequence shown here is derived from an EMBL/GenBank/DDBJ whole genome shotgun (WGS) entry which is preliminary data.</text>
</comment>
<accession>A0A662D6W0</accession>
<feature type="transmembrane region" description="Helical" evidence="2">
    <location>
        <begin position="133"/>
        <end position="160"/>
    </location>
</feature>
<keyword evidence="2" id="KW-1133">Transmembrane helix</keyword>
<feature type="transmembrane region" description="Helical" evidence="2">
    <location>
        <begin position="78"/>
        <end position="96"/>
    </location>
</feature>
<evidence type="ECO:0000256" key="2">
    <source>
        <dbReference type="SAM" id="Phobius"/>
    </source>
</evidence>